<evidence type="ECO:0008006" key="2">
    <source>
        <dbReference type="Google" id="ProtNLM"/>
    </source>
</evidence>
<reference evidence="1" key="1">
    <citation type="submission" date="2019-08" db="EMBL/GenBank/DDBJ databases">
        <authorList>
            <person name="Kucharzyk K."/>
            <person name="Murdoch R.W."/>
            <person name="Higgins S."/>
            <person name="Loffler F."/>
        </authorList>
    </citation>
    <scope>NUCLEOTIDE SEQUENCE</scope>
</reference>
<gene>
    <name evidence="1" type="ORF">SDC9_97709</name>
</gene>
<protein>
    <recommendedName>
        <fullName evidence="2">NAD-specific glutamate dehydrogenase</fullName>
    </recommendedName>
</protein>
<dbReference type="EMBL" id="VSSQ01013202">
    <property type="protein sequence ID" value="MPM50963.1"/>
    <property type="molecule type" value="Genomic_DNA"/>
</dbReference>
<accession>A0A645AJD1</accession>
<evidence type="ECO:0000313" key="1">
    <source>
        <dbReference type="EMBL" id="MPM50963.1"/>
    </source>
</evidence>
<name>A0A645AJD1_9ZZZZ</name>
<proteinExistence type="predicted"/>
<comment type="caution">
    <text evidence="1">The sequence shown here is derived from an EMBL/GenBank/DDBJ whole genome shotgun (WGS) entry which is preliminary data.</text>
</comment>
<dbReference type="AlphaFoldDB" id="A0A645AJD1"/>
<organism evidence="1">
    <name type="scientific">bioreactor metagenome</name>
    <dbReference type="NCBI Taxonomy" id="1076179"/>
    <lineage>
        <taxon>unclassified sequences</taxon>
        <taxon>metagenomes</taxon>
        <taxon>ecological metagenomes</taxon>
    </lineage>
</organism>
<sequence>MQLLLEQREAHCIRRDDRLGVLDQVTELGVAVLAQRGVQRDRLTAVLLHLDDLLRGHVELLGELLRRGFTAEVLQHLALDAGELVDHLDHVHRDADGPGLVGHGAGDGLLDPPGGVRGELVALGVVELLDRTDQAEVALLDQIEEEHAATGVALGQRHHQSEVGLEQVVLGVVAVVGDPLVVVEVASTDLAGVLAELLLGEQARFDPLGQLDLLGGVQQGDLADLLEVVLHRVGGRAGDGDLDLGLVRVVGLGQAEALLLVDLLLVDLGLFDLEFLVVDLVEVAALLTAADGDLDRVTHPGGLDRGLGALAGGGLLGSCLLRGGLLGGGLPGRGRPAGGRLLGGTGPAGRLRGGPASRRLACGALRPPHGRFGGVFLSS</sequence>